<organism evidence="1 2">
    <name type="scientific">Aspergillus niger (strain ATCC 1015 / CBS 113.46 / FGSC A1144 / LSHB Ac4 / NCTC 3858a / NRRL 328 / USDA 3528.7)</name>
    <dbReference type="NCBI Taxonomy" id="380704"/>
    <lineage>
        <taxon>Eukaryota</taxon>
        <taxon>Fungi</taxon>
        <taxon>Dikarya</taxon>
        <taxon>Ascomycota</taxon>
        <taxon>Pezizomycotina</taxon>
        <taxon>Eurotiomycetes</taxon>
        <taxon>Eurotiomycetidae</taxon>
        <taxon>Eurotiales</taxon>
        <taxon>Aspergillaceae</taxon>
        <taxon>Aspergillus</taxon>
        <taxon>Aspergillus subgen. Circumdati</taxon>
    </lineage>
</organism>
<accession>G3XVM2</accession>
<comment type="caution">
    <text evidence="1">The sequence shown here is derived from an EMBL/GenBank/DDBJ whole genome shotgun (WGS) entry which is preliminary data.</text>
</comment>
<name>G3XVM2_ASPNA</name>
<dbReference type="HOGENOM" id="CLU_2096361_0_0_1"/>
<dbReference type="VEuPathDB" id="FungiDB:ASPNIDRAFT2_42365"/>
<dbReference type="Proteomes" id="UP000009038">
    <property type="component" value="Unassembled WGS sequence"/>
</dbReference>
<reference evidence="1 2" key="1">
    <citation type="journal article" date="2011" name="Genome Res.">
        <title>Comparative genomics of citric-acid-producing Aspergillus niger ATCC 1015 versus enzyme-producing CBS 513.88.</title>
        <authorList>
            <person name="Andersen M.R."/>
            <person name="Salazar M.P."/>
            <person name="Schaap P.J."/>
            <person name="van de Vondervoort P.J."/>
            <person name="Culley D."/>
            <person name="Thykaer J."/>
            <person name="Frisvad J.C."/>
            <person name="Nielsen K.F."/>
            <person name="Albang R."/>
            <person name="Albermann K."/>
            <person name="Berka R.M."/>
            <person name="Braus G.H."/>
            <person name="Braus-Stromeyer S.A."/>
            <person name="Corrochano L.M."/>
            <person name="Dai Z."/>
            <person name="van Dijck P.W."/>
            <person name="Hofmann G."/>
            <person name="Lasure L.L."/>
            <person name="Magnuson J.K."/>
            <person name="Menke H."/>
            <person name="Meijer M."/>
            <person name="Meijer S.L."/>
            <person name="Nielsen J.B."/>
            <person name="Nielsen M.L."/>
            <person name="van Ooyen A.J."/>
            <person name="Pel H.J."/>
            <person name="Poulsen L."/>
            <person name="Samson R.A."/>
            <person name="Stam H."/>
            <person name="Tsang A."/>
            <person name="van den Brink J.M."/>
            <person name="Atkins A."/>
            <person name="Aerts A."/>
            <person name="Shapiro H."/>
            <person name="Pangilinan J."/>
            <person name="Salamov A."/>
            <person name="Lou Y."/>
            <person name="Lindquist E."/>
            <person name="Lucas S."/>
            <person name="Grimwood J."/>
            <person name="Grigoriev I.V."/>
            <person name="Kubicek C.P."/>
            <person name="Martinez D."/>
            <person name="van Peij N.N."/>
            <person name="Roubos J.A."/>
            <person name="Nielsen J."/>
            <person name="Baker S.E."/>
        </authorList>
    </citation>
    <scope>NUCLEOTIDE SEQUENCE [LARGE SCALE GENOMIC DNA]</scope>
    <source>
        <strain evidence="2">ATCC 1015 / CBS 113.46 / FGSC A1144 / LSHB Ac4 / NCTC 3858a / NRRL 328 / USDA 3528.7</strain>
    </source>
</reference>
<gene>
    <name evidence="1" type="ORF">ASPNIDRAFT_42365</name>
</gene>
<protein>
    <submittedName>
        <fullName evidence="1">Uncharacterized protein</fullName>
    </submittedName>
</protein>
<sequence length="116" mass="12373">MSQDLGMIKGGVSYLIAAVIKLRRAPPARQYWLIGRIVYRRARPATPATIGPRACRSHRAMELGWSRQWAVTRPRRLASQGACRSQPQGPAPIPPIAVSACVGDAAAAAAASLLST</sequence>
<evidence type="ECO:0000313" key="1">
    <source>
        <dbReference type="EMBL" id="EHA25275.1"/>
    </source>
</evidence>
<dbReference type="EMBL" id="ACJE01000006">
    <property type="protein sequence ID" value="EHA25275.1"/>
    <property type="molecule type" value="Genomic_DNA"/>
</dbReference>
<proteinExistence type="predicted"/>
<evidence type="ECO:0000313" key="2">
    <source>
        <dbReference type="Proteomes" id="UP000009038"/>
    </source>
</evidence>
<dbReference type="AlphaFoldDB" id="G3XVM2"/>